<dbReference type="AlphaFoldDB" id="A0A2Z4UDK7"/>
<feature type="transmembrane region" description="Helical" evidence="1">
    <location>
        <begin position="122"/>
        <end position="140"/>
    </location>
</feature>
<reference evidence="3" key="1">
    <citation type="submission" date="2018-06" db="EMBL/GenBank/DDBJ databases">
        <title>Description of Blautia argi sp. nov., a new anaerobic isolated from dog feces.</title>
        <authorList>
            <person name="Chang Y.-H."/>
            <person name="Paek J."/>
            <person name="Shin Y."/>
        </authorList>
    </citation>
    <scope>NUCLEOTIDE SEQUENCE [LARGE SCALE GENOMIC DNA]</scope>
    <source>
        <strain evidence="3">KCTC 15426</strain>
    </source>
</reference>
<name>A0A2Z4UDK7_9FIRM</name>
<dbReference type="Proteomes" id="UP000250003">
    <property type="component" value="Chromosome"/>
</dbReference>
<dbReference type="Pfam" id="PF22564">
    <property type="entry name" value="HAAS"/>
    <property type="match status" value="1"/>
</dbReference>
<evidence type="ECO:0000256" key="1">
    <source>
        <dbReference type="SAM" id="Phobius"/>
    </source>
</evidence>
<dbReference type="OrthoDB" id="1779993at2"/>
<feature type="transmembrane region" description="Helical" evidence="1">
    <location>
        <begin position="99"/>
        <end position="116"/>
    </location>
</feature>
<protein>
    <submittedName>
        <fullName evidence="2">DUF1700 domain-containing protein</fullName>
    </submittedName>
</protein>
<gene>
    <name evidence="2" type="ORF">DQQ01_13825</name>
</gene>
<accession>A0A2Z4UDK7</accession>
<proteinExistence type="predicted"/>
<keyword evidence="1" id="KW-0472">Membrane</keyword>
<keyword evidence="3" id="KW-1185">Reference proteome</keyword>
<sequence length="143" mass="16560">MNRQEFLRILRETLQSRLTPQETEQHVEYYRTYIEEEIREGKTEMEILDVLGDPRLIARTILDTTVSSGNTQQQDYYEESRTEACEGEHTKVPDTAKRILYLCVGIAITFAVLFFIVRLVIFLLPVALAAGAVFLVISYLKKR</sequence>
<evidence type="ECO:0000313" key="3">
    <source>
        <dbReference type="Proteomes" id="UP000250003"/>
    </source>
</evidence>
<evidence type="ECO:0000313" key="2">
    <source>
        <dbReference type="EMBL" id="AWY99027.1"/>
    </source>
</evidence>
<dbReference type="EMBL" id="CP030280">
    <property type="protein sequence ID" value="AWY99027.1"/>
    <property type="molecule type" value="Genomic_DNA"/>
</dbReference>
<dbReference type="KEGG" id="blau:DQQ01_13825"/>
<dbReference type="RefSeq" id="WP_111920487.1">
    <property type="nucleotide sequence ID" value="NZ_CP030280.1"/>
</dbReference>
<keyword evidence="1" id="KW-1133">Transmembrane helix</keyword>
<organism evidence="2 3">
    <name type="scientific">Blautia argi</name>
    <dbReference type="NCBI Taxonomy" id="1912897"/>
    <lineage>
        <taxon>Bacteria</taxon>
        <taxon>Bacillati</taxon>
        <taxon>Bacillota</taxon>
        <taxon>Clostridia</taxon>
        <taxon>Lachnospirales</taxon>
        <taxon>Lachnospiraceae</taxon>
        <taxon>Blautia</taxon>
    </lineage>
</organism>
<keyword evidence="1" id="KW-0812">Transmembrane</keyword>